<evidence type="ECO:0000313" key="2">
    <source>
        <dbReference type="Proteomes" id="UP000753908"/>
    </source>
</evidence>
<reference evidence="1" key="2">
    <citation type="journal article" date="2022" name="Microbiol. Resour. Announc.">
        <title>Metagenome Sequencing to Explore Phylogenomics of Terrestrial Cyanobacteria.</title>
        <authorList>
            <person name="Ward R.D."/>
            <person name="Stajich J.E."/>
            <person name="Johansen J.R."/>
            <person name="Huntemann M."/>
            <person name="Clum A."/>
            <person name="Foster B."/>
            <person name="Foster B."/>
            <person name="Roux S."/>
            <person name="Palaniappan K."/>
            <person name="Varghese N."/>
            <person name="Mukherjee S."/>
            <person name="Reddy T.B.K."/>
            <person name="Daum C."/>
            <person name="Copeland A."/>
            <person name="Chen I.A."/>
            <person name="Ivanova N.N."/>
            <person name="Kyrpides N.C."/>
            <person name="Shapiro N."/>
            <person name="Eloe-Fadrosh E.A."/>
            <person name="Pietrasiak N."/>
        </authorList>
    </citation>
    <scope>NUCLEOTIDE SEQUENCE</scope>
    <source>
        <strain evidence="1">CPER-KK1</strain>
    </source>
</reference>
<dbReference type="InterPro" id="IPR007367">
    <property type="entry name" value="DUF433"/>
</dbReference>
<comment type="caution">
    <text evidence="1">The sequence shown here is derived from an EMBL/GenBank/DDBJ whole genome shotgun (WGS) entry which is preliminary data.</text>
</comment>
<proteinExistence type="predicted"/>
<dbReference type="AlphaFoldDB" id="A0A951PJF5"/>
<dbReference type="InterPro" id="IPR009057">
    <property type="entry name" value="Homeodomain-like_sf"/>
</dbReference>
<gene>
    <name evidence="1" type="ORF">KME25_09710</name>
</gene>
<name>A0A951PJF5_9CYAN</name>
<dbReference type="Proteomes" id="UP000753908">
    <property type="component" value="Unassembled WGS sequence"/>
</dbReference>
<dbReference type="Gene3D" id="1.10.10.10">
    <property type="entry name" value="Winged helix-like DNA-binding domain superfamily/Winged helix DNA-binding domain"/>
    <property type="match status" value="1"/>
</dbReference>
<organism evidence="1 2">
    <name type="scientific">Symplocastrum torsivum CPER-KK1</name>
    <dbReference type="NCBI Taxonomy" id="450513"/>
    <lineage>
        <taxon>Bacteria</taxon>
        <taxon>Bacillati</taxon>
        <taxon>Cyanobacteriota</taxon>
        <taxon>Cyanophyceae</taxon>
        <taxon>Oscillatoriophycideae</taxon>
        <taxon>Oscillatoriales</taxon>
        <taxon>Microcoleaceae</taxon>
        <taxon>Symplocastrum</taxon>
    </lineage>
</organism>
<evidence type="ECO:0000313" key="1">
    <source>
        <dbReference type="EMBL" id="MBW4544701.1"/>
    </source>
</evidence>
<sequence>MLKDSLFISASPEIMGGTPVFTGTRVPVQTLLDYLKAGESIGCRD</sequence>
<dbReference type="InterPro" id="IPR036388">
    <property type="entry name" value="WH-like_DNA-bd_sf"/>
</dbReference>
<dbReference type="SUPFAM" id="SSF46689">
    <property type="entry name" value="Homeodomain-like"/>
    <property type="match status" value="1"/>
</dbReference>
<reference evidence="1" key="1">
    <citation type="submission" date="2021-05" db="EMBL/GenBank/DDBJ databases">
        <authorList>
            <person name="Pietrasiak N."/>
            <person name="Ward R."/>
            <person name="Stajich J.E."/>
            <person name="Kurbessoian T."/>
        </authorList>
    </citation>
    <scope>NUCLEOTIDE SEQUENCE</scope>
    <source>
        <strain evidence="1">CPER-KK1</strain>
    </source>
</reference>
<protein>
    <submittedName>
        <fullName evidence="1">DUF433 domain-containing protein</fullName>
    </submittedName>
</protein>
<accession>A0A951PJF5</accession>
<dbReference type="EMBL" id="JAHHIF010000010">
    <property type="protein sequence ID" value="MBW4544701.1"/>
    <property type="molecule type" value="Genomic_DNA"/>
</dbReference>
<dbReference type="Pfam" id="PF04255">
    <property type="entry name" value="DUF433"/>
    <property type="match status" value="1"/>
</dbReference>